<dbReference type="GO" id="GO:0050661">
    <property type="term" value="F:NADP binding"/>
    <property type="evidence" value="ECO:0007669"/>
    <property type="project" value="UniProtKB-UniRule"/>
</dbReference>
<dbReference type="HAMAP" id="MF_00966">
    <property type="entry name" value="G6PD"/>
    <property type="match status" value="1"/>
</dbReference>
<feature type="binding site" evidence="6">
    <location>
        <position position="234"/>
    </location>
    <ligand>
        <name>substrate</name>
    </ligand>
</feature>
<keyword evidence="5 6" id="KW-0119">Carbohydrate metabolism</keyword>
<evidence type="ECO:0000256" key="6">
    <source>
        <dbReference type="HAMAP-Rule" id="MF_00966"/>
    </source>
</evidence>
<dbReference type="GO" id="GO:0006006">
    <property type="term" value="P:glucose metabolic process"/>
    <property type="evidence" value="ECO:0007669"/>
    <property type="project" value="UniProtKB-KW"/>
</dbReference>
<sequence>MSQGEYTAQCDFVLIGAQGDLARRKLLPSLYQLDKAGLLHPDTRIIGAARRDYDHEQYRDVVLENTTSFMSDEICEETWQRFVQRLFFFRLDVDDQATYDAVKAFVGDSQLPSVYYFAMPPATYGTICKGLNQAGLVNDQCRVVLEKPIGKDLESSKVINDQVAEFFDEGQIYRIDHYLGKDTVLNLFALRFANALFTNNWDHNNIDHVQITVAEEVGIEGRWGYFDKAGQMRDMVQNHLLQLLTIIAMEPPVDLDADSVRNEKLKVLKALRPITHTNIDAKTVRGQYSSGFLKGHAVPGYLEEEGANQRSETETFVSIRVDIDNWRWAGVPFYLRTGKRLPSKLSEIVVYFKQQPHNIFAHAYRNLPPNKLTIRLQPNEGVEFQFLNKVPGLDEPMKLQQAKLDLSFSETFANERIADAYERLLYEAMVGNQTLFVSRPEVEQAWTWADSIIEAWQHCGVRAKPYQAGTWGPVSSVALLAKDDRSWHE</sequence>
<keyword evidence="2 6" id="KW-0313">Glucose metabolism</keyword>
<feature type="domain" description="Glucose-6-phosphate dehydrogenase NAD-binding" evidence="7">
    <location>
        <begin position="13"/>
        <end position="186"/>
    </location>
</feature>
<evidence type="ECO:0000256" key="5">
    <source>
        <dbReference type="ARBA" id="ARBA00023277"/>
    </source>
</evidence>
<feature type="binding site" evidence="6">
    <location>
        <position position="339"/>
    </location>
    <ligand>
        <name>substrate</name>
    </ligand>
</feature>
<name>A0A8J2U3J0_9GAMM</name>
<accession>A0A8J2U3J0</accession>
<gene>
    <name evidence="6 9" type="primary">zwf</name>
    <name evidence="9" type="ORF">GCM10011369_09980</name>
</gene>
<dbReference type="UniPathway" id="UPA00115">
    <property type="reaction ID" value="UER00408"/>
</dbReference>
<feature type="binding site" evidence="6">
    <location>
        <position position="181"/>
    </location>
    <ligand>
        <name>substrate</name>
    </ligand>
</feature>
<dbReference type="NCBIfam" id="NF009492">
    <property type="entry name" value="PRK12853.1-3"/>
    <property type="match status" value="1"/>
</dbReference>
<evidence type="ECO:0000259" key="8">
    <source>
        <dbReference type="Pfam" id="PF02781"/>
    </source>
</evidence>
<comment type="similarity">
    <text evidence="6">Belongs to the glucose-6-phosphate dehydrogenase family.</text>
</comment>
<keyword evidence="3 6" id="KW-0521">NADP</keyword>
<dbReference type="InterPro" id="IPR022675">
    <property type="entry name" value="G6P_DH_C"/>
</dbReference>
<feature type="binding site" evidence="6">
    <location>
        <position position="344"/>
    </location>
    <ligand>
        <name>substrate</name>
    </ligand>
</feature>
<dbReference type="PRINTS" id="PR00079">
    <property type="entry name" value="G6PDHDRGNASE"/>
</dbReference>
<proteinExistence type="inferred from homology"/>
<dbReference type="PIRSF" id="PIRSF000110">
    <property type="entry name" value="G6PD"/>
    <property type="match status" value="1"/>
</dbReference>
<feature type="binding site" evidence="6">
    <location>
        <position position="177"/>
    </location>
    <ligand>
        <name>substrate</name>
    </ligand>
</feature>
<dbReference type="Proteomes" id="UP000619743">
    <property type="component" value="Unassembled WGS sequence"/>
</dbReference>
<dbReference type="Pfam" id="PF00479">
    <property type="entry name" value="G6PD_N"/>
    <property type="match status" value="1"/>
</dbReference>
<dbReference type="RefSeq" id="WP_087504728.1">
    <property type="nucleotide sequence ID" value="NZ_BMDX01000003.1"/>
</dbReference>
<organism evidence="9 10">
    <name type="scientific">Neiella marina</name>
    <dbReference type="NCBI Taxonomy" id="508461"/>
    <lineage>
        <taxon>Bacteria</taxon>
        <taxon>Pseudomonadati</taxon>
        <taxon>Pseudomonadota</taxon>
        <taxon>Gammaproteobacteria</taxon>
        <taxon>Alteromonadales</taxon>
        <taxon>Echinimonadaceae</taxon>
        <taxon>Neiella</taxon>
    </lineage>
</organism>
<dbReference type="OrthoDB" id="9802739at2"/>
<comment type="caution">
    <text evidence="9">The sequence shown here is derived from an EMBL/GenBank/DDBJ whole genome shotgun (WGS) entry which is preliminary data.</text>
</comment>
<comment type="pathway">
    <text evidence="1 6">Carbohydrate degradation; pentose phosphate pathway; D-ribulose 5-phosphate from D-glucose 6-phosphate (oxidative stage): step 1/3.</text>
</comment>
<dbReference type="InterPro" id="IPR036291">
    <property type="entry name" value="NAD(P)-bd_dom_sf"/>
</dbReference>
<protein>
    <recommendedName>
        <fullName evidence="6">Glucose-6-phosphate 1-dehydrogenase</fullName>
        <shortName evidence="6">G6PD</shortName>
        <ecNumber evidence="6">1.1.1.49</ecNumber>
    </recommendedName>
</protein>
<dbReference type="GO" id="GO:0005829">
    <property type="term" value="C:cytosol"/>
    <property type="evidence" value="ECO:0007669"/>
    <property type="project" value="TreeGrafter"/>
</dbReference>
<dbReference type="EC" id="1.1.1.49" evidence="6"/>
<comment type="catalytic activity">
    <reaction evidence="6">
        <text>D-glucose 6-phosphate + NADP(+) = 6-phospho-D-glucono-1,5-lactone + NADPH + H(+)</text>
        <dbReference type="Rhea" id="RHEA:15841"/>
        <dbReference type="ChEBI" id="CHEBI:15378"/>
        <dbReference type="ChEBI" id="CHEBI:57783"/>
        <dbReference type="ChEBI" id="CHEBI:57955"/>
        <dbReference type="ChEBI" id="CHEBI:58349"/>
        <dbReference type="ChEBI" id="CHEBI:61548"/>
        <dbReference type="EC" id="1.1.1.49"/>
    </reaction>
</comment>
<feature type="binding site" evidence="6">
    <location>
        <position position="215"/>
    </location>
    <ligand>
        <name>substrate</name>
    </ligand>
</feature>
<feature type="binding site" evidence="6">
    <location>
        <begin position="92"/>
        <end position="93"/>
    </location>
    <ligand>
        <name>NADP(+)</name>
        <dbReference type="ChEBI" id="CHEBI:58349"/>
    </ligand>
</feature>
<evidence type="ECO:0000313" key="10">
    <source>
        <dbReference type="Proteomes" id="UP000619743"/>
    </source>
</evidence>
<dbReference type="FunFam" id="3.30.360.10:FF:000011">
    <property type="entry name" value="Glucose-6-phosphate 1-dehydrogenase"/>
    <property type="match status" value="1"/>
</dbReference>
<dbReference type="GO" id="GO:0009051">
    <property type="term" value="P:pentose-phosphate shunt, oxidative branch"/>
    <property type="evidence" value="ECO:0007669"/>
    <property type="project" value="TreeGrafter"/>
</dbReference>
<evidence type="ECO:0000256" key="2">
    <source>
        <dbReference type="ARBA" id="ARBA00022526"/>
    </source>
</evidence>
<feature type="active site" description="Proton acceptor" evidence="6">
    <location>
        <position position="239"/>
    </location>
</feature>
<dbReference type="InterPro" id="IPR001282">
    <property type="entry name" value="G6P_DH"/>
</dbReference>
<dbReference type="SUPFAM" id="SSF51735">
    <property type="entry name" value="NAD(P)-binding Rossmann-fold domains"/>
    <property type="match status" value="1"/>
</dbReference>
<dbReference type="Gene3D" id="3.30.360.10">
    <property type="entry name" value="Dihydrodipicolinate Reductase, domain 2"/>
    <property type="match status" value="1"/>
</dbReference>
<dbReference type="PANTHER" id="PTHR23429">
    <property type="entry name" value="GLUCOSE-6-PHOSPHATE 1-DEHYDROGENASE G6PD"/>
    <property type="match status" value="1"/>
</dbReference>
<dbReference type="Gene3D" id="3.40.50.720">
    <property type="entry name" value="NAD(P)-binding Rossmann-like Domain"/>
    <property type="match status" value="1"/>
</dbReference>
<keyword evidence="4 6" id="KW-0560">Oxidoreductase</keyword>
<reference evidence="10" key="1">
    <citation type="journal article" date="2019" name="Int. J. Syst. Evol. Microbiol.">
        <title>The Global Catalogue of Microorganisms (GCM) 10K type strain sequencing project: providing services to taxonomists for standard genome sequencing and annotation.</title>
        <authorList>
            <consortium name="The Broad Institute Genomics Platform"/>
            <consortium name="The Broad Institute Genome Sequencing Center for Infectious Disease"/>
            <person name="Wu L."/>
            <person name="Ma J."/>
        </authorList>
    </citation>
    <scope>NUCLEOTIDE SEQUENCE [LARGE SCALE GENOMIC DNA]</scope>
    <source>
        <strain evidence="10">CGMCC 1.10130</strain>
    </source>
</reference>
<feature type="domain" description="Glucose-6-phosphate dehydrogenase C-terminal" evidence="8">
    <location>
        <begin position="189"/>
        <end position="488"/>
    </location>
</feature>
<dbReference type="EMBL" id="BMDX01000003">
    <property type="protein sequence ID" value="GGA70275.1"/>
    <property type="molecule type" value="Genomic_DNA"/>
</dbReference>
<evidence type="ECO:0000256" key="3">
    <source>
        <dbReference type="ARBA" id="ARBA00022857"/>
    </source>
</evidence>
<evidence type="ECO:0000256" key="1">
    <source>
        <dbReference type="ARBA" id="ARBA00004937"/>
    </source>
</evidence>
<comment type="caution">
    <text evidence="6">Lacks conserved residue(s) required for the propagation of feature annotation.</text>
</comment>
<comment type="function">
    <text evidence="6">Catalyzes the oxidation of glucose 6-phosphate to 6-phosphogluconolactone.</text>
</comment>
<dbReference type="GO" id="GO:0004345">
    <property type="term" value="F:glucose-6-phosphate dehydrogenase activity"/>
    <property type="evidence" value="ECO:0007669"/>
    <property type="project" value="UniProtKB-UniRule"/>
</dbReference>
<evidence type="ECO:0000256" key="4">
    <source>
        <dbReference type="ARBA" id="ARBA00023002"/>
    </source>
</evidence>
<feature type="binding site" evidence="6">
    <location>
        <position position="50"/>
    </location>
    <ligand>
        <name>NADP(+)</name>
        <dbReference type="ChEBI" id="CHEBI:58349"/>
    </ligand>
</feature>
<evidence type="ECO:0000259" key="7">
    <source>
        <dbReference type="Pfam" id="PF00479"/>
    </source>
</evidence>
<dbReference type="AlphaFoldDB" id="A0A8J2U3J0"/>
<dbReference type="Pfam" id="PF02781">
    <property type="entry name" value="G6PD_C"/>
    <property type="match status" value="1"/>
</dbReference>
<dbReference type="SUPFAM" id="SSF55347">
    <property type="entry name" value="Glyceraldehyde-3-phosphate dehydrogenase-like, C-terminal domain"/>
    <property type="match status" value="1"/>
</dbReference>
<dbReference type="PANTHER" id="PTHR23429:SF0">
    <property type="entry name" value="GLUCOSE-6-PHOSPHATE 1-DEHYDROGENASE"/>
    <property type="match status" value="1"/>
</dbReference>
<keyword evidence="10" id="KW-1185">Reference proteome</keyword>
<feature type="binding site" evidence="6">
    <location>
        <position position="147"/>
    </location>
    <ligand>
        <name>NADP(+)</name>
        <dbReference type="ChEBI" id="CHEBI:58349"/>
    </ligand>
</feature>
<dbReference type="NCBIfam" id="TIGR00871">
    <property type="entry name" value="zwf"/>
    <property type="match status" value="1"/>
</dbReference>
<evidence type="ECO:0000313" key="9">
    <source>
        <dbReference type="EMBL" id="GGA70275.1"/>
    </source>
</evidence>
<dbReference type="InterPro" id="IPR022674">
    <property type="entry name" value="G6P_DH_NAD-bd"/>
</dbReference>